<evidence type="ECO:0000256" key="1">
    <source>
        <dbReference type="ARBA" id="ARBA00022679"/>
    </source>
</evidence>
<protein>
    <recommendedName>
        <fullName evidence="2">Glycosyl transferase family 1 domain-containing protein</fullName>
    </recommendedName>
</protein>
<dbReference type="Pfam" id="PF00534">
    <property type="entry name" value="Glycos_transf_1"/>
    <property type="match status" value="1"/>
</dbReference>
<dbReference type="CDD" id="cd03801">
    <property type="entry name" value="GT4_PimA-like"/>
    <property type="match status" value="1"/>
</dbReference>
<accession>A0A4Y4DXR4</accession>
<evidence type="ECO:0000313" key="4">
    <source>
        <dbReference type="Proteomes" id="UP000316659"/>
    </source>
</evidence>
<proteinExistence type="predicted"/>
<dbReference type="GO" id="GO:0016757">
    <property type="term" value="F:glycosyltransferase activity"/>
    <property type="evidence" value="ECO:0007669"/>
    <property type="project" value="InterPro"/>
</dbReference>
<dbReference type="PANTHER" id="PTHR12526:SF584">
    <property type="entry name" value="GLYCOSYLTRANSFERASE"/>
    <property type="match status" value="1"/>
</dbReference>
<dbReference type="Proteomes" id="UP000316659">
    <property type="component" value="Unassembled WGS sequence"/>
</dbReference>
<feature type="domain" description="Glycosyl transferase family 1" evidence="2">
    <location>
        <begin position="191"/>
        <end position="334"/>
    </location>
</feature>
<dbReference type="AlphaFoldDB" id="A0A4Y4DXR4"/>
<sequence length="370" mass="40376">MRVAHYYARFLSHPSGVTDSIENWVRQARRAGHDAVVLCAPVPAPRELAADVRGAVRTTPHVGRSRTTWVPRGLGRHVAPGDVLYLHEGWVASNVVAARQGRRRGAVVALMPHGVYETGITSRLKDVAGIRRTVEAGVLRRVDWIHVFYPSEVELVDVVVRRLTAHAPSVLALPNGAPAPEDTVRWAGGGGYFLWMGRYDPDHKGIDHLLHRWSELPSPRPRLVLAGPDFRGGRGRTADLAADLGLGRDVEVRGSARGDDKERLIRECRAYLHPSRWESCSIMLLEMLAAGVPTLLSATIHAAEPLATQGVALAHDFGSPDGLDASLAAVDENHELGRSARKWVAETATWDRVGAAYGEWLARLDQGGAR</sequence>
<evidence type="ECO:0000313" key="3">
    <source>
        <dbReference type="EMBL" id="GED08584.1"/>
    </source>
</evidence>
<gene>
    <name evidence="3" type="ORF">CCE02nite_05830</name>
</gene>
<organism evidence="3 4">
    <name type="scientific">Cellulosimicrobium cellulans</name>
    <name type="common">Arthrobacter luteus</name>
    <dbReference type="NCBI Taxonomy" id="1710"/>
    <lineage>
        <taxon>Bacteria</taxon>
        <taxon>Bacillati</taxon>
        <taxon>Actinomycetota</taxon>
        <taxon>Actinomycetes</taxon>
        <taxon>Micrococcales</taxon>
        <taxon>Promicromonosporaceae</taxon>
        <taxon>Cellulosimicrobium</taxon>
    </lineage>
</organism>
<keyword evidence="1" id="KW-0808">Transferase</keyword>
<dbReference type="InterPro" id="IPR001296">
    <property type="entry name" value="Glyco_trans_1"/>
</dbReference>
<dbReference type="Gene3D" id="3.40.50.2000">
    <property type="entry name" value="Glycogen Phosphorylase B"/>
    <property type="match status" value="2"/>
</dbReference>
<dbReference type="SUPFAM" id="SSF53756">
    <property type="entry name" value="UDP-Glycosyltransferase/glycogen phosphorylase"/>
    <property type="match status" value="1"/>
</dbReference>
<dbReference type="PANTHER" id="PTHR12526">
    <property type="entry name" value="GLYCOSYLTRANSFERASE"/>
    <property type="match status" value="1"/>
</dbReference>
<name>A0A4Y4DXR4_CELCE</name>
<dbReference type="EMBL" id="BJNZ01000003">
    <property type="protein sequence ID" value="GED08584.1"/>
    <property type="molecule type" value="Genomic_DNA"/>
</dbReference>
<reference evidence="3 4" key="1">
    <citation type="submission" date="2019-06" db="EMBL/GenBank/DDBJ databases">
        <title>Whole genome shotgun sequence of Cellulosimicrobium cellulans NBRC 15516.</title>
        <authorList>
            <person name="Hosoyama A."/>
            <person name="Uohara A."/>
            <person name="Ohji S."/>
            <person name="Ichikawa N."/>
        </authorList>
    </citation>
    <scope>NUCLEOTIDE SEQUENCE [LARGE SCALE GENOMIC DNA]</scope>
    <source>
        <strain evidence="3 4">NBRC 15516</strain>
    </source>
</reference>
<evidence type="ECO:0000259" key="2">
    <source>
        <dbReference type="Pfam" id="PF00534"/>
    </source>
</evidence>
<comment type="caution">
    <text evidence="3">The sequence shown here is derived from an EMBL/GenBank/DDBJ whole genome shotgun (WGS) entry which is preliminary data.</text>
</comment>
<dbReference type="RefSeq" id="WP_141388029.1">
    <property type="nucleotide sequence ID" value="NZ_BJNZ01000003.1"/>
</dbReference>